<dbReference type="Proteomes" id="UP000837675">
    <property type="component" value="Unassembled WGS sequence"/>
</dbReference>
<evidence type="ECO:0000313" key="3">
    <source>
        <dbReference type="Proteomes" id="UP000837675"/>
    </source>
</evidence>
<reference evidence="2" key="1">
    <citation type="submission" date="2021-06" db="EMBL/GenBank/DDBJ databases">
        <authorList>
            <person name="Nardi T."/>
            <person name="Nardi T."/>
        </authorList>
    </citation>
    <scope>NUCLEOTIDE SEQUENCE</scope>
</reference>
<name>A0A8S4BWG3_9ACAR</name>
<gene>
    <name evidence="2" type="ORF">MHYMCMPASI_00691</name>
</gene>
<dbReference type="EMBL" id="CAJVAF010000297">
    <property type="protein sequence ID" value="CAG7593498.1"/>
    <property type="molecule type" value="Genomic_DNA"/>
</dbReference>
<sequence length="88" mass="9231">MLMSEDFGHIVGMGPNNGKLIFQGLENTPQKFKPLIPGIALIDRLSSAMQGFASSFSLQNVSILPPPPQTPISADAKLPGIVGGSKGR</sequence>
<accession>A0A8S4BWG3</accession>
<organism evidence="2 3">
    <name type="scientific">Hyalomma marginatum</name>
    <dbReference type="NCBI Taxonomy" id="34627"/>
    <lineage>
        <taxon>Eukaryota</taxon>
        <taxon>Metazoa</taxon>
        <taxon>Ecdysozoa</taxon>
        <taxon>Arthropoda</taxon>
        <taxon>Chelicerata</taxon>
        <taxon>Arachnida</taxon>
        <taxon>Acari</taxon>
        <taxon>Parasitiformes</taxon>
        <taxon>Ixodida</taxon>
        <taxon>Ixodoidea</taxon>
        <taxon>Ixodidae</taxon>
        <taxon>Hyalomminae</taxon>
        <taxon>Hyalomma</taxon>
    </lineage>
</organism>
<proteinExistence type="predicted"/>
<protein>
    <submittedName>
        <fullName evidence="2">Uncharacterized protein</fullName>
    </submittedName>
</protein>
<evidence type="ECO:0000313" key="2">
    <source>
        <dbReference type="EMBL" id="CAG7593498.1"/>
    </source>
</evidence>
<comment type="caution">
    <text evidence="2">The sequence shown here is derived from an EMBL/GenBank/DDBJ whole genome shotgun (WGS) entry which is preliminary data.</text>
</comment>
<evidence type="ECO:0000256" key="1">
    <source>
        <dbReference type="SAM" id="MobiDB-lite"/>
    </source>
</evidence>
<dbReference type="AlphaFoldDB" id="A0A8S4BWG3"/>
<keyword evidence="3" id="KW-1185">Reference proteome</keyword>
<feature type="region of interest" description="Disordered" evidence="1">
    <location>
        <begin position="68"/>
        <end position="88"/>
    </location>
</feature>